<accession>A0A0G4GEA8</accession>
<dbReference type="PANTHER" id="PTHR15162:SF7">
    <property type="entry name" value="SUCCINYLGLUTAMATE DESUCCINYLASE"/>
    <property type="match status" value="1"/>
</dbReference>
<dbReference type="GO" id="GO:0016788">
    <property type="term" value="F:hydrolase activity, acting on ester bonds"/>
    <property type="evidence" value="ECO:0007669"/>
    <property type="project" value="InterPro"/>
</dbReference>
<dbReference type="GO" id="GO:0046872">
    <property type="term" value="F:metal ion binding"/>
    <property type="evidence" value="ECO:0007669"/>
    <property type="project" value="UniProtKB-KW"/>
</dbReference>
<feature type="region of interest" description="Disordered" evidence="6">
    <location>
        <begin position="313"/>
        <end position="347"/>
    </location>
</feature>
<dbReference type="STRING" id="1169540.A0A0G4GEA8"/>
<keyword evidence="4" id="KW-0378">Hydrolase</keyword>
<dbReference type="InParanoid" id="A0A0G4GEA8"/>
<dbReference type="VEuPathDB" id="CryptoDB:Vbra_17461"/>
<dbReference type="Pfam" id="PF24827">
    <property type="entry name" value="AstE_AspA_cat"/>
    <property type="match status" value="1"/>
</dbReference>
<dbReference type="Gene3D" id="2.20.25.160">
    <property type="match status" value="1"/>
</dbReference>
<feature type="domain" description="AstE/AspA barrel-sandwich hybrid" evidence="7">
    <location>
        <begin position="253"/>
        <end position="302"/>
    </location>
</feature>
<evidence type="ECO:0000256" key="4">
    <source>
        <dbReference type="ARBA" id="ARBA00022801"/>
    </source>
</evidence>
<dbReference type="EMBL" id="CDMY01000635">
    <property type="protein sequence ID" value="CEM27435.1"/>
    <property type="molecule type" value="Genomic_DNA"/>
</dbReference>
<dbReference type="Pfam" id="PF04952">
    <property type="entry name" value="AstE_AspA_hybrid"/>
    <property type="match status" value="1"/>
</dbReference>
<name>A0A0G4GEA8_VITBC</name>
<dbReference type="SUPFAM" id="SSF53187">
    <property type="entry name" value="Zn-dependent exopeptidases"/>
    <property type="match status" value="1"/>
</dbReference>
<reference evidence="9 10" key="1">
    <citation type="submission" date="2014-11" db="EMBL/GenBank/DDBJ databases">
        <authorList>
            <person name="Zhu J."/>
            <person name="Qi W."/>
            <person name="Song R."/>
        </authorList>
    </citation>
    <scope>NUCLEOTIDE SEQUENCE [LARGE SCALE GENOMIC DNA]</scope>
</reference>
<evidence type="ECO:0000256" key="1">
    <source>
        <dbReference type="ARBA" id="ARBA00001947"/>
    </source>
</evidence>
<dbReference type="GO" id="GO:0005829">
    <property type="term" value="C:cytosol"/>
    <property type="evidence" value="ECO:0007669"/>
    <property type="project" value="TreeGrafter"/>
</dbReference>
<protein>
    <recommendedName>
        <fullName evidence="11">Aspartoacylase</fullName>
    </recommendedName>
</protein>
<evidence type="ECO:0000313" key="10">
    <source>
        <dbReference type="Proteomes" id="UP000041254"/>
    </source>
</evidence>
<dbReference type="InterPro" id="IPR050178">
    <property type="entry name" value="AspA/AstE_fam"/>
</dbReference>
<dbReference type="OMA" id="THGNEIN"/>
<dbReference type="Proteomes" id="UP000041254">
    <property type="component" value="Unassembled WGS sequence"/>
</dbReference>
<keyword evidence="3" id="KW-0479">Metal-binding</keyword>
<evidence type="ECO:0000256" key="6">
    <source>
        <dbReference type="SAM" id="MobiDB-lite"/>
    </source>
</evidence>
<dbReference type="AlphaFoldDB" id="A0A0G4GEA8"/>
<dbReference type="CDD" id="cd06909">
    <property type="entry name" value="M14_ASPA"/>
    <property type="match status" value="1"/>
</dbReference>
<proteinExistence type="inferred from homology"/>
<dbReference type="GO" id="GO:0016811">
    <property type="term" value="F:hydrolase activity, acting on carbon-nitrogen (but not peptide) bonds, in linear amides"/>
    <property type="evidence" value="ECO:0007669"/>
    <property type="project" value="InterPro"/>
</dbReference>
<gene>
    <name evidence="9" type="ORF">Vbra_17461</name>
</gene>
<dbReference type="HAMAP" id="MF_00704">
    <property type="entry name" value="Aspartoacylase"/>
    <property type="match status" value="1"/>
</dbReference>
<comment type="similarity">
    <text evidence="2">Belongs to the AspA/AstE family. Aspartoacylase subfamily.</text>
</comment>
<dbReference type="InterPro" id="IPR016708">
    <property type="entry name" value="Aspartoacylase"/>
</dbReference>
<comment type="cofactor">
    <cofactor evidence="1">
        <name>Zn(2+)</name>
        <dbReference type="ChEBI" id="CHEBI:29105"/>
    </cofactor>
</comment>
<sequence length="389" mass="43369">MSNPSSLSQEERLAFLSKRHIGDKDIVKNVAICGGTHGNELNGVHLTEYFQRSRGKLFRKSFDVHPVLVNKEAIAACRRYIDQDINRVFTLDNLTVSVDADEEGGGSAEDDDDITYELRRARQLDKELGPKASPTPRMDFVLDLHNTTANMHTTLIFAPGDAFAFEVAAAMSLLEPTIKTVTWPKDEEPCFLPTVARSGMTVEVGPVPHGTLKADLLLDTKRLLLHALDYIELRNNLLSEKEALKRARQQSCTLEVYERIGTVPFPRDSLGEIRGAIHPDLDEKDFCALKNGMNAFEMFDDTTRHFHIGDIQATGQDESIKPSPGEKEAAEPSSMPPTDPDDAGMMTADTRNDLYALFVNEAAYYEKDVAFWVATMRQKSISVYVTGEE</sequence>
<dbReference type="OrthoDB" id="8300214at2759"/>
<organism evidence="9 10">
    <name type="scientific">Vitrella brassicaformis (strain CCMP3155)</name>
    <dbReference type="NCBI Taxonomy" id="1169540"/>
    <lineage>
        <taxon>Eukaryota</taxon>
        <taxon>Sar</taxon>
        <taxon>Alveolata</taxon>
        <taxon>Colpodellida</taxon>
        <taxon>Vitrellaceae</taxon>
        <taxon>Vitrella</taxon>
    </lineage>
</organism>
<keyword evidence="5" id="KW-0862">Zinc</keyword>
<evidence type="ECO:0000259" key="8">
    <source>
        <dbReference type="Pfam" id="PF24827"/>
    </source>
</evidence>
<dbReference type="PANTHER" id="PTHR15162">
    <property type="entry name" value="ASPARTOACYLASE"/>
    <property type="match status" value="1"/>
</dbReference>
<feature type="domain" description="Succinylglutamate desuccinylase/Aspartoacylase catalytic" evidence="8">
    <location>
        <begin position="28"/>
        <end position="231"/>
    </location>
</feature>
<feature type="compositionally biased region" description="Basic and acidic residues" evidence="6">
    <location>
        <begin position="318"/>
        <end position="330"/>
    </location>
</feature>
<evidence type="ECO:0000256" key="3">
    <source>
        <dbReference type="ARBA" id="ARBA00022723"/>
    </source>
</evidence>
<dbReference type="NCBIfam" id="NF002601">
    <property type="entry name" value="PRK02259.1"/>
    <property type="match status" value="1"/>
</dbReference>
<evidence type="ECO:0008006" key="11">
    <source>
        <dbReference type="Google" id="ProtNLM"/>
    </source>
</evidence>
<dbReference type="InterPro" id="IPR055438">
    <property type="entry name" value="AstE_AspA_cat"/>
</dbReference>
<keyword evidence="10" id="KW-1185">Reference proteome</keyword>
<dbReference type="InterPro" id="IPR007036">
    <property type="entry name" value="Aste_AspA_hybrid_dom"/>
</dbReference>
<evidence type="ECO:0000256" key="2">
    <source>
        <dbReference type="ARBA" id="ARBA00006173"/>
    </source>
</evidence>
<dbReference type="Gene3D" id="3.40.630.10">
    <property type="entry name" value="Zn peptidases"/>
    <property type="match status" value="1"/>
</dbReference>
<evidence type="ECO:0000259" key="7">
    <source>
        <dbReference type="Pfam" id="PF04952"/>
    </source>
</evidence>
<evidence type="ECO:0000313" key="9">
    <source>
        <dbReference type="EMBL" id="CEM27435.1"/>
    </source>
</evidence>
<evidence type="ECO:0000256" key="5">
    <source>
        <dbReference type="ARBA" id="ARBA00022833"/>
    </source>
</evidence>